<evidence type="ECO:0000259" key="1">
    <source>
        <dbReference type="PROSITE" id="PS50878"/>
    </source>
</evidence>
<dbReference type="InterPro" id="IPR026960">
    <property type="entry name" value="RVT-Znf"/>
</dbReference>
<gene>
    <name evidence="2" type="ORF">MERR_LOCUS5262</name>
</gene>
<sequence>MTEFRDCLTQLGVFDLRYQGPLHTWTNNQPDSPVAKKLDRLLVNSHLINLFPNSIANFLPPLTSDHTPCLIDLAHTLPKAGTRPFKFFNYLSKHPDFQHVVSDAWIQAGRFGSTLSQLCWKQKTIKRSLRELNRENFSQIQKRVSEANCLLQAVQVQALKSPSQLLFDQEKTLHERWNFLRQIEESYFKQKSRINWLKEGDQNTTYFQRIAQTRVSYNSIRSFLLPNGHILEDPLEMSHHAINHFRSIMGPSILPPPTLASPPSWFVSLIPFRCSPDQQRAMVTLPQAEDIKRVMFRLNPNKSSGPDGLTSGFYKAAWGIIGEEVIASIKNFFITAFMLTSTNSTILTLVPKFPGASKISDYRPISCLNTLYKVVSKLLVARLKPLLPSLILPNQTAFIKDRLLAENTVLTGEIVNGYHKDKGPKKVTIKVDIAKAFDSVSWDFLFNCLESLDIPDLYLHWLKSCIRTTSFTVGYNGMVHGYFKGKRGLRQGDPLSPYLFVIAMNCLSLMLNKAANEGKFRYHDKCEASRLTHLCFADDLLIFVEGTLESVQNVLQVLQEFHLRSGLAVSVQKSSFFASGLSQQECDIIKFSTGMPQGSLPVRYLGVPLCTKKLSLVNCEVLIQQVKSKVTSWSARSLSFAGRLVLIKTVIAGISNFWCSTFILPKASIKRINSICSAYLWKGNIEGHHSARVSWATVTQSKDSGGLGIRDLTIWNRACCLKLIWLIFFQSGSVWVAWYRTEVLQGNVSNFWTVKPHRDNSWLANKLIKIREDIYPWIKLKIGNGRSSRFWSDNWSPFGNIRNYLRENGRTRFGIPEQATVASLFREDRWLLPRARSENQVSLHIHLTTVVFNDQEDEYEWDMDGKISTKYKTGEVYKKLIVEAPVVPWAKVVWNLGGIPKHNFLAWLFVLNHCPTRDRITGWGLQTDLNCLLCNGGQETRDHLLFDCRFSWSVWSRTARRCNIQPRHGWLNSVEQMQSLAGGKLWNRLTALAWQATIYWLWHERNGRLHRQIFMSEDSLISQIDRQVKNRIASYREGNTVLASKLLQLWLSTETTR</sequence>
<dbReference type="InterPro" id="IPR043502">
    <property type="entry name" value="DNA/RNA_pol_sf"/>
</dbReference>
<dbReference type="SUPFAM" id="SSF56219">
    <property type="entry name" value="DNase I-like"/>
    <property type="match status" value="1"/>
</dbReference>
<feature type="domain" description="Reverse transcriptase" evidence="1">
    <location>
        <begin position="331"/>
        <end position="609"/>
    </location>
</feature>
<dbReference type="PROSITE" id="PS50878">
    <property type="entry name" value="RT_POL"/>
    <property type="match status" value="1"/>
</dbReference>
<dbReference type="PANTHER" id="PTHR33116:SF80">
    <property type="entry name" value="REVERSE TRANSCRIPTASE ZINC-BINDING DOMAIN-CONTAINING PROTEIN"/>
    <property type="match status" value="1"/>
</dbReference>
<reference evidence="2" key="1">
    <citation type="submission" date="2020-01" db="EMBL/GenBank/DDBJ databases">
        <authorList>
            <person name="Mishra B."/>
        </authorList>
    </citation>
    <scope>NUCLEOTIDE SEQUENCE [LARGE SCALE GENOMIC DNA]</scope>
</reference>
<protein>
    <recommendedName>
        <fullName evidence="1">Reverse transcriptase domain-containing protein</fullName>
    </recommendedName>
</protein>
<dbReference type="Proteomes" id="UP000467841">
    <property type="component" value="Unassembled WGS sequence"/>
</dbReference>
<comment type="caution">
    <text evidence="2">The sequence shown here is derived from an EMBL/GenBank/DDBJ whole genome shotgun (WGS) entry which is preliminary data.</text>
</comment>
<dbReference type="InterPro" id="IPR000477">
    <property type="entry name" value="RT_dom"/>
</dbReference>
<dbReference type="Pfam" id="PF13966">
    <property type="entry name" value="zf-RVT"/>
    <property type="match status" value="1"/>
</dbReference>
<dbReference type="PANTHER" id="PTHR33116">
    <property type="entry name" value="REVERSE TRANSCRIPTASE ZINC-BINDING DOMAIN-CONTAINING PROTEIN-RELATED-RELATED"/>
    <property type="match status" value="1"/>
</dbReference>
<keyword evidence="3" id="KW-1185">Reference proteome</keyword>
<dbReference type="OrthoDB" id="691688at2759"/>
<dbReference type="Pfam" id="PF00078">
    <property type="entry name" value="RVT_1"/>
    <property type="match status" value="1"/>
</dbReference>
<evidence type="ECO:0000313" key="3">
    <source>
        <dbReference type="Proteomes" id="UP000467841"/>
    </source>
</evidence>
<organism evidence="2 3">
    <name type="scientific">Microthlaspi erraticum</name>
    <dbReference type="NCBI Taxonomy" id="1685480"/>
    <lineage>
        <taxon>Eukaryota</taxon>
        <taxon>Viridiplantae</taxon>
        <taxon>Streptophyta</taxon>
        <taxon>Embryophyta</taxon>
        <taxon>Tracheophyta</taxon>
        <taxon>Spermatophyta</taxon>
        <taxon>Magnoliopsida</taxon>
        <taxon>eudicotyledons</taxon>
        <taxon>Gunneridae</taxon>
        <taxon>Pentapetalae</taxon>
        <taxon>rosids</taxon>
        <taxon>malvids</taxon>
        <taxon>Brassicales</taxon>
        <taxon>Brassicaceae</taxon>
        <taxon>Coluteocarpeae</taxon>
        <taxon>Microthlaspi</taxon>
    </lineage>
</organism>
<dbReference type="SUPFAM" id="SSF56672">
    <property type="entry name" value="DNA/RNA polymerases"/>
    <property type="match status" value="1"/>
</dbReference>
<name>A0A6D2HYA3_9BRAS</name>
<evidence type="ECO:0000313" key="2">
    <source>
        <dbReference type="EMBL" id="CAA7018027.1"/>
    </source>
</evidence>
<accession>A0A6D2HYA3</accession>
<dbReference type="EMBL" id="CACVBM020000344">
    <property type="protein sequence ID" value="CAA7018027.1"/>
    <property type="molecule type" value="Genomic_DNA"/>
</dbReference>
<dbReference type="AlphaFoldDB" id="A0A6D2HYA3"/>
<proteinExistence type="predicted"/>
<dbReference type="CDD" id="cd01650">
    <property type="entry name" value="RT_nLTR_like"/>
    <property type="match status" value="1"/>
</dbReference>
<dbReference type="InterPro" id="IPR036691">
    <property type="entry name" value="Endo/exonu/phosph_ase_sf"/>
</dbReference>